<sequence length="37" mass="4228">MSSAPRTDVPSERTISSPIYCSFPDVPWFSAKYPFPY</sequence>
<accession>J9CWK7</accession>
<protein>
    <submittedName>
        <fullName evidence="1">Uncharacterized protein</fullName>
    </submittedName>
</protein>
<proteinExistence type="predicted"/>
<evidence type="ECO:0000313" key="1">
    <source>
        <dbReference type="EMBL" id="EJX04621.1"/>
    </source>
</evidence>
<reference evidence="1" key="1">
    <citation type="journal article" date="2012" name="PLoS ONE">
        <title>Gene sets for utilization of primary and secondary nutrition supplies in the distal gut of endangered iberian lynx.</title>
        <authorList>
            <person name="Alcaide M."/>
            <person name="Messina E."/>
            <person name="Richter M."/>
            <person name="Bargiela R."/>
            <person name="Peplies J."/>
            <person name="Huws S.A."/>
            <person name="Newbold C.J."/>
            <person name="Golyshin P.N."/>
            <person name="Simon M.A."/>
            <person name="Lopez G."/>
            <person name="Yakimov M.M."/>
            <person name="Ferrer M."/>
        </authorList>
    </citation>
    <scope>NUCLEOTIDE SEQUENCE</scope>
</reference>
<name>J9CWK7_9ZZZZ</name>
<dbReference type="EMBL" id="AMCI01001748">
    <property type="protein sequence ID" value="EJX04621.1"/>
    <property type="molecule type" value="Genomic_DNA"/>
</dbReference>
<gene>
    <name evidence="1" type="ORF">EVA_07270</name>
</gene>
<comment type="caution">
    <text evidence="1">The sequence shown here is derived from an EMBL/GenBank/DDBJ whole genome shotgun (WGS) entry which is preliminary data.</text>
</comment>
<dbReference type="AlphaFoldDB" id="J9CWK7"/>
<organism evidence="1">
    <name type="scientific">gut metagenome</name>
    <dbReference type="NCBI Taxonomy" id="749906"/>
    <lineage>
        <taxon>unclassified sequences</taxon>
        <taxon>metagenomes</taxon>
        <taxon>organismal metagenomes</taxon>
    </lineage>
</organism>